<evidence type="ECO:0008006" key="4">
    <source>
        <dbReference type="Google" id="ProtNLM"/>
    </source>
</evidence>
<gene>
    <name evidence="2" type="ORF">E2562_024936</name>
</gene>
<protein>
    <recommendedName>
        <fullName evidence="4">DUF834 domain-containing protein</fullName>
    </recommendedName>
</protein>
<feature type="region of interest" description="Disordered" evidence="1">
    <location>
        <begin position="70"/>
        <end position="122"/>
    </location>
</feature>
<dbReference type="AlphaFoldDB" id="A0A6G1DP38"/>
<evidence type="ECO:0000256" key="1">
    <source>
        <dbReference type="SAM" id="MobiDB-lite"/>
    </source>
</evidence>
<dbReference type="Proteomes" id="UP000479710">
    <property type="component" value="Unassembled WGS sequence"/>
</dbReference>
<feature type="region of interest" description="Disordered" evidence="1">
    <location>
        <begin position="1"/>
        <end position="20"/>
    </location>
</feature>
<keyword evidence="3" id="KW-1185">Reference proteome</keyword>
<name>A0A6G1DP38_9ORYZ</name>
<sequence>MARAPLPDSPNEETAGTSCGHEAAVPLCHEVDTCVPGEVEMEYAVGNGTEVGVAGGESAVVARYEQEAASDEAAAESSELGVAASGETGVAPVELRGARDGAGDGGGGHGACAPSRCRTTAV</sequence>
<proteinExistence type="predicted"/>
<evidence type="ECO:0000313" key="3">
    <source>
        <dbReference type="Proteomes" id="UP000479710"/>
    </source>
</evidence>
<comment type="caution">
    <text evidence="2">The sequence shown here is derived from an EMBL/GenBank/DDBJ whole genome shotgun (WGS) entry which is preliminary data.</text>
</comment>
<organism evidence="2 3">
    <name type="scientific">Oryza meyeriana var. granulata</name>
    <dbReference type="NCBI Taxonomy" id="110450"/>
    <lineage>
        <taxon>Eukaryota</taxon>
        <taxon>Viridiplantae</taxon>
        <taxon>Streptophyta</taxon>
        <taxon>Embryophyta</taxon>
        <taxon>Tracheophyta</taxon>
        <taxon>Spermatophyta</taxon>
        <taxon>Magnoliopsida</taxon>
        <taxon>Liliopsida</taxon>
        <taxon>Poales</taxon>
        <taxon>Poaceae</taxon>
        <taxon>BOP clade</taxon>
        <taxon>Oryzoideae</taxon>
        <taxon>Oryzeae</taxon>
        <taxon>Oryzinae</taxon>
        <taxon>Oryza</taxon>
        <taxon>Oryza meyeriana</taxon>
    </lineage>
</organism>
<evidence type="ECO:0000313" key="2">
    <source>
        <dbReference type="EMBL" id="KAF0913854.1"/>
    </source>
</evidence>
<reference evidence="2 3" key="1">
    <citation type="submission" date="2019-11" db="EMBL/GenBank/DDBJ databases">
        <title>Whole genome sequence of Oryza granulata.</title>
        <authorList>
            <person name="Li W."/>
        </authorList>
    </citation>
    <scope>NUCLEOTIDE SEQUENCE [LARGE SCALE GENOMIC DNA]</scope>
    <source>
        <strain evidence="3">cv. Menghai</strain>
        <tissue evidence="2">Leaf</tissue>
    </source>
</reference>
<dbReference type="EMBL" id="SPHZ02000006">
    <property type="protein sequence ID" value="KAF0913854.1"/>
    <property type="molecule type" value="Genomic_DNA"/>
</dbReference>
<accession>A0A6G1DP38</accession>